<sequence length="184" mass="20757">MQRGNVAGMPLYMEKIESPTPTGPLASQYERPIKRKRSETPAGKKPQVLPSLASVIDPKLIEQSHGRCTLEQGRPGITQGCAVSISPSPSQGSRCEAGPASDQQYMSMSMDKAESRKAQNRLNQQRFRMRQKQKIEQLEAELREERRLSQLLRSQLDIYWRLLKQEDMEKLVGPSIPCPVALEP</sequence>
<dbReference type="Proteomes" id="UP000799421">
    <property type="component" value="Unassembled WGS sequence"/>
</dbReference>
<reference evidence="3" key="1">
    <citation type="journal article" date="2020" name="Stud. Mycol.">
        <title>101 Dothideomycetes genomes: a test case for predicting lifestyles and emergence of pathogens.</title>
        <authorList>
            <person name="Haridas S."/>
            <person name="Albert R."/>
            <person name="Binder M."/>
            <person name="Bloem J."/>
            <person name="Labutti K."/>
            <person name="Salamov A."/>
            <person name="Andreopoulos B."/>
            <person name="Baker S."/>
            <person name="Barry K."/>
            <person name="Bills G."/>
            <person name="Bluhm B."/>
            <person name="Cannon C."/>
            <person name="Castanera R."/>
            <person name="Culley D."/>
            <person name="Daum C."/>
            <person name="Ezra D."/>
            <person name="Gonzalez J."/>
            <person name="Henrissat B."/>
            <person name="Kuo A."/>
            <person name="Liang C."/>
            <person name="Lipzen A."/>
            <person name="Lutzoni F."/>
            <person name="Magnuson J."/>
            <person name="Mondo S."/>
            <person name="Nolan M."/>
            <person name="Ohm R."/>
            <person name="Pangilinan J."/>
            <person name="Park H.-J."/>
            <person name="Ramirez L."/>
            <person name="Alfaro M."/>
            <person name="Sun H."/>
            <person name="Tritt A."/>
            <person name="Yoshinaga Y."/>
            <person name="Zwiers L.-H."/>
            <person name="Turgeon B."/>
            <person name="Goodwin S."/>
            <person name="Spatafora J."/>
            <person name="Crous P."/>
            <person name="Grigoriev I."/>
        </authorList>
    </citation>
    <scope>NUCLEOTIDE SEQUENCE</scope>
    <source>
        <strain evidence="3">CBS 480.64</strain>
    </source>
</reference>
<evidence type="ECO:0000256" key="1">
    <source>
        <dbReference type="SAM" id="Coils"/>
    </source>
</evidence>
<feature type="region of interest" description="Disordered" evidence="2">
    <location>
        <begin position="1"/>
        <end position="53"/>
    </location>
</feature>
<evidence type="ECO:0000313" key="3">
    <source>
        <dbReference type="EMBL" id="KAF2863114.1"/>
    </source>
</evidence>
<evidence type="ECO:0008006" key="5">
    <source>
        <dbReference type="Google" id="ProtNLM"/>
    </source>
</evidence>
<dbReference type="CDD" id="cd14688">
    <property type="entry name" value="bZIP_YAP"/>
    <property type="match status" value="1"/>
</dbReference>
<evidence type="ECO:0000313" key="4">
    <source>
        <dbReference type="Proteomes" id="UP000799421"/>
    </source>
</evidence>
<accession>A0A6A7C6K9</accession>
<dbReference type="AlphaFoldDB" id="A0A6A7C6K9"/>
<feature type="coiled-coil region" evidence="1">
    <location>
        <begin position="128"/>
        <end position="155"/>
    </location>
</feature>
<dbReference type="Gene3D" id="1.20.5.170">
    <property type="match status" value="1"/>
</dbReference>
<proteinExistence type="predicted"/>
<gene>
    <name evidence="3" type="ORF">K470DRAFT_139809</name>
</gene>
<evidence type="ECO:0000256" key="2">
    <source>
        <dbReference type="SAM" id="MobiDB-lite"/>
    </source>
</evidence>
<dbReference type="EMBL" id="MU005962">
    <property type="protein sequence ID" value="KAF2863114.1"/>
    <property type="molecule type" value="Genomic_DNA"/>
</dbReference>
<protein>
    <recommendedName>
        <fullName evidence="5">BZIP domain-containing protein</fullName>
    </recommendedName>
</protein>
<keyword evidence="1" id="KW-0175">Coiled coil</keyword>
<name>A0A6A7C6K9_9PEZI</name>
<feature type="region of interest" description="Disordered" evidence="2">
    <location>
        <begin position="77"/>
        <end position="121"/>
    </location>
</feature>
<keyword evidence="4" id="KW-1185">Reference proteome</keyword>
<organism evidence="3 4">
    <name type="scientific">Piedraia hortae CBS 480.64</name>
    <dbReference type="NCBI Taxonomy" id="1314780"/>
    <lineage>
        <taxon>Eukaryota</taxon>
        <taxon>Fungi</taxon>
        <taxon>Dikarya</taxon>
        <taxon>Ascomycota</taxon>
        <taxon>Pezizomycotina</taxon>
        <taxon>Dothideomycetes</taxon>
        <taxon>Dothideomycetidae</taxon>
        <taxon>Capnodiales</taxon>
        <taxon>Piedraiaceae</taxon>
        <taxon>Piedraia</taxon>
    </lineage>
</organism>